<dbReference type="Pfam" id="PF01370">
    <property type="entry name" value="Epimerase"/>
    <property type="match status" value="1"/>
</dbReference>
<dbReference type="SUPFAM" id="SSF51735">
    <property type="entry name" value="NAD(P)-binding Rossmann-fold domains"/>
    <property type="match status" value="1"/>
</dbReference>
<dbReference type="InterPro" id="IPR001509">
    <property type="entry name" value="Epimerase_deHydtase"/>
</dbReference>
<dbReference type="Gene3D" id="3.40.50.720">
    <property type="entry name" value="NAD(P)-binding Rossmann-like Domain"/>
    <property type="match status" value="1"/>
</dbReference>
<dbReference type="NCBIfam" id="TIGR01777">
    <property type="entry name" value="yfcH"/>
    <property type="match status" value="1"/>
</dbReference>
<dbReference type="EMBL" id="LVIE01000190">
    <property type="protein sequence ID" value="OHT23242.1"/>
    <property type="molecule type" value="Genomic_DNA"/>
</dbReference>
<accession>A0A1S1HN43</accession>
<comment type="caution">
    <text evidence="4">The sequence shown here is derived from an EMBL/GenBank/DDBJ whole genome shotgun (WGS) entry which is preliminary data.</text>
</comment>
<evidence type="ECO:0000259" key="2">
    <source>
        <dbReference type="Pfam" id="PF01370"/>
    </source>
</evidence>
<feature type="domain" description="NAD-dependent epimerase/dehydratase" evidence="2">
    <location>
        <begin position="3"/>
        <end position="216"/>
    </location>
</feature>
<dbReference type="AlphaFoldDB" id="A0A1S1HN43"/>
<dbReference type="InterPro" id="IPR010099">
    <property type="entry name" value="SDR39U1"/>
</dbReference>
<dbReference type="PANTHER" id="PTHR11092:SF0">
    <property type="entry name" value="EPIMERASE FAMILY PROTEIN SDR39U1"/>
    <property type="match status" value="1"/>
</dbReference>
<protein>
    <submittedName>
        <fullName evidence="4">Epimerase</fullName>
    </submittedName>
</protein>
<gene>
    <name evidence="4" type="ORF">A3Q29_07420</name>
</gene>
<keyword evidence="5" id="KW-1185">Reference proteome</keyword>
<dbReference type="Pfam" id="PF08338">
    <property type="entry name" value="DUF1731"/>
    <property type="match status" value="1"/>
</dbReference>
<comment type="similarity">
    <text evidence="1">Belongs to the NAD(P)-dependent epimerase/dehydratase family. SDR39U1 subfamily.</text>
</comment>
<organism evidence="4 5">
    <name type="scientific">Providencia stuartii</name>
    <dbReference type="NCBI Taxonomy" id="588"/>
    <lineage>
        <taxon>Bacteria</taxon>
        <taxon>Pseudomonadati</taxon>
        <taxon>Pseudomonadota</taxon>
        <taxon>Gammaproteobacteria</taxon>
        <taxon>Enterobacterales</taxon>
        <taxon>Morganellaceae</taxon>
        <taxon>Providencia</taxon>
    </lineage>
</organism>
<proteinExistence type="inferred from homology"/>
<name>A0A1S1HN43_PROST</name>
<dbReference type="InterPro" id="IPR036291">
    <property type="entry name" value="NAD(P)-bd_dom_sf"/>
</dbReference>
<evidence type="ECO:0000313" key="4">
    <source>
        <dbReference type="EMBL" id="OHT23242.1"/>
    </source>
</evidence>
<dbReference type="PANTHER" id="PTHR11092">
    <property type="entry name" value="SUGAR NUCLEOTIDE EPIMERASE RELATED"/>
    <property type="match status" value="1"/>
</dbReference>
<reference evidence="4 5" key="1">
    <citation type="submission" date="2016-03" db="EMBL/GenBank/DDBJ databases">
        <title>Genome sequence of Providencia stuartii strain, isolated from the salivary glands of larval Lucilia sericata.</title>
        <authorList>
            <person name="Yuan Y."/>
            <person name="Zhang Y."/>
            <person name="Fu S."/>
            <person name="Crippen T.L."/>
            <person name="Visi D."/>
            <person name="Benbow M.E."/>
            <person name="Allen M."/>
            <person name="Tomberlin J.K."/>
            <person name="Sze S.-H."/>
            <person name="Tarone A.M."/>
        </authorList>
    </citation>
    <scope>NUCLEOTIDE SEQUENCE [LARGE SCALE GENOMIC DNA]</scope>
    <source>
        <strain evidence="4 5">Crippen</strain>
    </source>
</reference>
<dbReference type="CDD" id="cd05242">
    <property type="entry name" value="SDR_a8"/>
    <property type="match status" value="1"/>
</dbReference>
<sequence length="314" mass="34845">MRILITGGTGLIGTPLVQRLVARSDKVTVLSRSPQKVYSHFCKAVECWTSLQDKQNLNQFDAVINLAGEPIAEKRWSDEQKKILCESRWVITQRLTELIAASDTPPHTFLSGSAVGYYGDQGQAVVDEFEQPHDEFTHYLCQHWEALAQNAESPATRVCILRTGVVMSLNGGALAKVLPIFKMGAGGPIGHGKQFMPWIHIDDMVNAICFLLDNHSLSGPFNMTAPYPVHNDQFSAILGEVINRPAFIRTPAFAIKAILGEAAALVLGGQQAIPKRLEEAGFQFEYIELKIALEDLFKKTIKNSHTYEVWLLRS</sequence>
<dbReference type="Proteomes" id="UP000179588">
    <property type="component" value="Unassembled WGS sequence"/>
</dbReference>
<feature type="domain" description="DUF1731" evidence="3">
    <location>
        <begin position="250"/>
        <end position="296"/>
    </location>
</feature>
<evidence type="ECO:0000259" key="3">
    <source>
        <dbReference type="Pfam" id="PF08338"/>
    </source>
</evidence>
<evidence type="ECO:0000313" key="5">
    <source>
        <dbReference type="Proteomes" id="UP000179588"/>
    </source>
</evidence>
<dbReference type="InterPro" id="IPR013549">
    <property type="entry name" value="DUF1731"/>
</dbReference>
<evidence type="ECO:0000256" key="1">
    <source>
        <dbReference type="ARBA" id="ARBA00009353"/>
    </source>
</evidence>